<feature type="domain" description="YspA cpYpsA-related SLOG" evidence="2">
    <location>
        <begin position="6"/>
        <end position="68"/>
    </location>
</feature>
<dbReference type="Pfam" id="PF10686">
    <property type="entry name" value="YAcAr"/>
    <property type="match status" value="1"/>
</dbReference>
<feature type="compositionally biased region" description="Basic and acidic residues" evidence="1">
    <location>
        <begin position="466"/>
        <end position="482"/>
    </location>
</feature>
<feature type="region of interest" description="Disordered" evidence="1">
    <location>
        <begin position="429"/>
        <end position="488"/>
    </location>
</feature>
<dbReference type="Gene3D" id="3.40.1360.10">
    <property type="match status" value="1"/>
</dbReference>
<evidence type="ECO:0000259" key="2">
    <source>
        <dbReference type="Pfam" id="PF10686"/>
    </source>
</evidence>
<dbReference type="Pfam" id="PF13362">
    <property type="entry name" value="Toprim_3"/>
    <property type="match status" value="1"/>
</dbReference>
<dbReference type="EMBL" id="JBIRYL010000002">
    <property type="protein sequence ID" value="MFI2230919.1"/>
    <property type="molecule type" value="Genomic_DNA"/>
</dbReference>
<dbReference type="SUPFAM" id="SSF56731">
    <property type="entry name" value="DNA primase core"/>
    <property type="match status" value="1"/>
</dbReference>
<dbReference type="CDD" id="cd01029">
    <property type="entry name" value="TOPRIM_primases"/>
    <property type="match status" value="1"/>
</dbReference>
<feature type="compositionally biased region" description="Basic and acidic residues" evidence="1">
    <location>
        <begin position="429"/>
        <end position="440"/>
    </location>
</feature>
<feature type="domain" description="Toprim" evidence="3">
    <location>
        <begin position="347"/>
        <end position="433"/>
    </location>
</feature>
<keyword evidence="5" id="KW-1185">Reference proteome</keyword>
<protein>
    <submittedName>
        <fullName evidence="4">SLOG family protein</fullName>
    </submittedName>
</protein>
<dbReference type="RefSeq" id="WP_397062264.1">
    <property type="nucleotide sequence ID" value="NZ_JBIRYL010000002.1"/>
</dbReference>
<accession>A0ABW7VWF6</accession>
<gene>
    <name evidence="4" type="ORF">ACH49Z_13825</name>
</gene>
<name>A0ABW7VWF6_9NOCA</name>
<reference evidence="4 5" key="1">
    <citation type="submission" date="2024-10" db="EMBL/GenBank/DDBJ databases">
        <title>The Natural Products Discovery Center: Release of the First 8490 Sequenced Strains for Exploring Actinobacteria Biosynthetic Diversity.</title>
        <authorList>
            <person name="Kalkreuter E."/>
            <person name="Kautsar S.A."/>
            <person name="Yang D."/>
            <person name="Bader C.D."/>
            <person name="Teijaro C.N."/>
            <person name="Fluegel L."/>
            <person name="Davis C.M."/>
            <person name="Simpson J.R."/>
            <person name="Lauterbach L."/>
            <person name="Steele A.D."/>
            <person name="Gui C."/>
            <person name="Meng S."/>
            <person name="Li G."/>
            <person name="Viehrig K."/>
            <person name="Ye F."/>
            <person name="Su P."/>
            <person name="Kiefer A.F."/>
            <person name="Nichols A."/>
            <person name="Cepeda A.J."/>
            <person name="Yan W."/>
            <person name="Fan B."/>
            <person name="Jiang Y."/>
            <person name="Adhikari A."/>
            <person name="Zheng C.-J."/>
            <person name="Schuster L."/>
            <person name="Cowan T.M."/>
            <person name="Smanski M.J."/>
            <person name="Chevrette M.G."/>
            <person name="De Carvalho L.P.S."/>
            <person name="Shen B."/>
        </authorList>
    </citation>
    <scope>NUCLEOTIDE SEQUENCE [LARGE SCALE GENOMIC DNA]</scope>
    <source>
        <strain evidence="4 5">NPDC019377</strain>
    </source>
</reference>
<proteinExistence type="predicted"/>
<dbReference type="InterPro" id="IPR006171">
    <property type="entry name" value="TOPRIM_dom"/>
</dbReference>
<organism evidence="4 5">
    <name type="scientific">Nocardia testacea</name>
    <dbReference type="NCBI Taxonomy" id="248551"/>
    <lineage>
        <taxon>Bacteria</taxon>
        <taxon>Bacillati</taxon>
        <taxon>Actinomycetota</taxon>
        <taxon>Actinomycetes</taxon>
        <taxon>Mycobacteriales</taxon>
        <taxon>Nocardiaceae</taxon>
        <taxon>Nocardia</taxon>
    </lineage>
</organism>
<evidence type="ECO:0000313" key="5">
    <source>
        <dbReference type="Proteomes" id="UP001611494"/>
    </source>
</evidence>
<comment type="caution">
    <text evidence="4">The sequence shown here is derived from an EMBL/GenBank/DDBJ whole genome shotgun (WGS) entry which is preliminary data.</text>
</comment>
<evidence type="ECO:0000256" key="1">
    <source>
        <dbReference type="SAM" id="MobiDB-lite"/>
    </source>
</evidence>
<sequence length="488" mass="54366">MLPEYRILVTGSRSWTDSTTIRDALAAYKDMRAVLVHGDSRGADRIAASIWQSWGGKVETHRADWDQHGKKAGPLRNQQMVAAGADICLAFNQAESAGTAHTIRLAREAGIQVCEYTAPGIEHPYTPPTQPQRQQRPAGASYQAIIAALERRVGPGKGYRSPEAWTRFLCPVHEGDGGHHSPSLGVRYDPGQHKTIVRCFAANGCDDREVMERIGLQVRDLWDNLPERDPHQQHRHTPTAVQRPVRPVELPAVEKAIRAARFEILTPKPDLGAPTGPKENVDAYLYKLPDGRTEGAVLRRETPHEHGRAKEFTQRRWTGTEWVNTGFAAIPYRLPELLDGIKRGREIYVCEGEKDVARAERAGLVATCNAMGAGSWKPEHARWLEGAARVFVVADRDRPGYRHAAKVADSLSGLAGEVRVVQARDGKDLSDHFDAGHGIDDLEPVPYLDRPLNQREQPPPTPEQVTARERAAMRPDGWERIKRPTRTR</sequence>
<dbReference type="InterPro" id="IPR034154">
    <property type="entry name" value="TOPRIM_DnaG/twinkle"/>
</dbReference>
<dbReference type="Proteomes" id="UP001611494">
    <property type="component" value="Unassembled WGS sequence"/>
</dbReference>
<evidence type="ECO:0000259" key="3">
    <source>
        <dbReference type="Pfam" id="PF13362"/>
    </source>
</evidence>
<dbReference type="InterPro" id="IPR019627">
    <property type="entry name" value="YAcAr"/>
</dbReference>
<evidence type="ECO:0000313" key="4">
    <source>
        <dbReference type="EMBL" id="MFI2230919.1"/>
    </source>
</evidence>